<keyword evidence="1" id="KW-0812">Transmembrane</keyword>
<sequence>MILRNTMSQSVKFGLHFVGIWPGTPFPSLHKIGWVIAMAVLQTYQYRYIITHYKSDSLMVTIDNLSITMPFTLVLIKLIITWANYG</sequence>
<dbReference type="Proteomes" id="UP000053825">
    <property type="component" value="Unassembled WGS sequence"/>
</dbReference>
<proteinExistence type="predicted"/>
<evidence type="ECO:0000256" key="1">
    <source>
        <dbReference type="SAM" id="Phobius"/>
    </source>
</evidence>
<accession>A0A0L7QJM8</accession>
<comment type="caution">
    <text evidence="2">The sequence shown here is derived from an EMBL/GenBank/DDBJ whole genome shotgun (WGS) entry which is preliminary data.</text>
</comment>
<gene>
    <name evidence="2" type="ORF">WH47_00026</name>
</gene>
<reference evidence="3" key="1">
    <citation type="submission" date="2015-07" db="EMBL/GenBank/DDBJ databases">
        <title>The genome of Habropoda laboriosa.</title>
        <authorList>
            <person name="Pan H."/>
            <person name="Kapheim K."/>
        </authorList>
    </citation>
    <scope>NUCLEOTIDE SEQUENCE [LARGE SCALE GENOMIC DNA]</scope>
</reference>
<feature type="transmembrane region" description="Helical" evidence="1">
    <location>
        <begin position="62"/>
        <end position="83"/>
    </location>
</feature>
<organism evidence="2 3">
    <name type="scientific">Habropoda laboriosa</name>
    <dbReference type="NCBI Taxonomy" id="597456"/>
    <lineage>
        <taxon>Eukaryota</taxon>
        <taxon>Metazoa</taxon>
        <taxon>Ecdysozoa</taxon>
        <taxon>Arthropoda</taxon>
        <taxon>Hexapoda</taxon>
        <taxon>Insecta</taxon>
        <taxon>Pterygota</taxon>
        <taxon>Neoptera</taxon>
        <taxon>Endopterygota</taxon>
        <taxon>Hymenoptera</taxon>
        <taxon>Apocrita</taxon>
        <taxon>Aculeata</taxon>
        <taxon>Apoidea</taxon>
        <taxon>Anthophila</taxon>
        <taxon>Apidae</taxon>
        <taxon>Habropoda</taxon>
    </lineage>
</organism>
<keyword evidence="1" id="KW-0472">Membrane</keyword>
<keyword evidence="1" id="KW-1133">Transmembrane helix</keyword>
<protein>
    <submittedName>
        <fullName evidence="2">Uncharacterized protein</fullName>
    </submittedName>
</protein>
<name>A0A0L7QJM8_9HYME</name>
<dbReference type="OrthoDB" id="6765072at2759"/>
<evidence type="ECO:0000313" key="3">
    <source>
        <dbReference type="Proteomes" id="UP000053825"/>
    </source>
</evidence>
<evidence type="ECO:0000313" key="2">
    <source>
        <dbReference type="EMBL" id="KOC58779.1"/>
    </source>
</evidence>
<keyword evidence="3" id="KW-1185">Reference proteome</keyword>
<dbReference type="STRING" id="597456.A0A0L7QJM8"/>
<dbReference type="AlphaFoldDB" id="A0A0L7QJM8"/>
<dbReference type="EMBL" id="LHQN01049708">
    <property type="protein sequence ID" value="KOC58779.1"/>
    <property type="molecule type" value="Genomic_DNA"/>
</dbReference>